<proteinExistence type="predicted"/>
<organism evidence="1 2">
    <name type="scientific">Corynespora cassiicola Philippines</name>
    <dbReference type="NCBI Taxonomy" id="1448308"/>
    <lineage>
        <taxon>Eukaryota</taxon>
        <taxon>Fungi</taxon>
        <taxon>Dikarya</taxon>
        <taxon>Ascomycota</taxon>
        <taxon>Pezizomycotina</taxon>
        <taxon>Dothideomycetes</taxon>
        <taxon>Pleosporomycetidae</taxon>
        <taxon>Pleosporales</taxon>
        <taxon>Corynesporascaceae</taxon>
        <taxon>Corynespora</taxon>
    </lineage>
</organism>
<dbReference type="Proteomes" id="UP000240883">
    <property type="component" value="Unassembled WGS sequence"/>
</dbReference>
<dbReference type="Gene3D" id="3.40.1090.10">
    <property type="entry name" value="Cytosolic phospholipase A2 catalytic domain"/>
    <property type="match status" value="1"/>
</dbReference>
<protein>
    <recommendedName>
        <fullName evidence="3">PNPLA domain-containing protein</fullName>
    </recommendedName>
</protein>
<sequence length="127" mass="14466">MPRLRNVLVLKGDLLAADILNVLEELLKRVGDRYQHTPCLRELFSFVCGSGTSSLLALLLGRLKMNIEECRTFLDRIERRYRQTHDFPSSLAGCPGFRGLGRHLESVCDASQLFQDESWESEEACHV</sequence>
<dbReference type="OrthoDB" id="3811724at2759"/>
<evidence type="ECO:0000313" key="1">
    <source>
        <dbReference type="EMBL" id="PSN59177.1"/>
    </source>
</evidence>
<reference evidence="1 2" key="1">
    <citation type="journal article" date="2018" name="Front. Microbiol.">
        <title>Genome-Wide Analysis of Corynespora cassiicola Leaf Fall Disease Putative Effectors.</title>
        <authorList>
            <person name="Lopez D."/>
            <person name="Ribeiro S."/>
            <person name="Label P."/>
            <person name="Fumanal B."/>
            <person name="Venisse J.S."/>
            <person name="Kohler A."/>
            <person name="de Oliveira R.R."/>
            <person name="Labutti K."/>
            <person name="Lipzen A."/>
            <person name="Lail K."/>
            <person name="Bauer D."/>
            <person name="Ohm R.A."/>
            <person name="Barry K.W."/>
            <person name="Spatafora J."/>
            <person name="Grigoriev I.V."/>
            <person name="Martin F.M."/>
            <person name="Pujade-Renaud V."/>
        </authorList>
    </citation>
    <scope>NUCLEOTIDE SEQUENCE [LARGE SCALE GENOMIC DNA]</scope>
    <source>
        <strain evidence="1 2">Philippines</strain>
    </source>
</reference>
<evidence type="ECO:0008006" key="3">
    <source>
        <dbReference type="Google" id="ProtNLM"/>
    </source>
</evidence>
<keyword evidence="2" id="KW-1185">Reference proteome</keyword>
<evidence type="ECO:0000313" key="2">
    <source>
        <dbReference type="Proteomes" id="UP000240883"/>
    </source>
</evidence>
<accession>A0A2T2N174</accession>
<dbReference type="AlphaFoldDB" id="A0A2T2N174"/>
<dbReference type="EMBL" id="KZ678163">
    <property type="protein sequence ID" value="PSN59177.1"/>
    <property type="molecule type" value="Genomic_DNA"/>
</dbReference>
<name>A0A2T2N174_CORCC</name>
<gene>
    <name evidence="1" type="ORF">BS50DRAFT_262442</name>
</gene>